<evidence type="ECO:0000313" key="1">
    <source>
        <dbReference type="EMBL" id="KAI3372995.1"/>
    </source>
</evidence>
<comment type="caution">
    <text evidence="1">The sequence shown here is derived from an EMBL/GenBank/DDBJ whole genome shotgun (WGS) entry which is preliminary data.</text>
</comment>
<sequence length="314" mass="37227">MQHDDVIWDIIGNKQFCSFKVKTKSQSFCRNEYNITGLCNRSSCPLANSQYATIREEKGQCFLYMKVIERAAFPAKMWEKVKLSKNYEKALEQIDENLIYWPRFIRHKCKQRFTKITQYLIRMRKLVLKRQRKLVPLSRKVERREKRKEEKALIAAQLDNAIEKELLERLKQGTYGDIYNFPVHAFDQALEQQDEESEEEEEEDEEEEEEEDDEDVGKREFVAEEEVEESDLSDFEDMNKLRTSSDEEDQEEEESSEEEEEEEEEDEMEVEMKAKASRSKGKSPANGSVARKKRAYVEIEYEQETEPASKSRAT</sequence>
<organism evidence="1 2">
    <name type="scientific">Scortum barcoo</name>
    <name type="common">barcoo grunter</name>
    <dbReference type="NCBI Taxonomy" id="214431"/>
    <lineage>
        <taxon>Eukaryota</taxon>
        <taxon>Metazoa</taxon>
        <taxon>Chordata</taxon>
        <taxon>Craniata</taxon>
        <taxon>Vertebrata</taxon>
        <taxon>Euteleostomi</taxon>
        <taxon>Actinopterygii</taxon>
        <taxon>Neopterygii</taxon>
        <taxon>Teleostei</taxon>
        <taxon>Neoteleostei</taxon>
        <taxon>Acanthomorphata</taxon>
        <taxon>Eupercaria</taxon>
        <taxon>Centrarchiformes</taxon>
        <taxon>Terapontoidei</taxon>
        <taxon>Terapontidae</taxon>
        <taxon>Scortum</taxon>
    </lineage>
</organism>
<protein>
    <submittedName>
        <fullName evidence="1">Uncharacterized protein</fullName>
    </submittedName>
</protein>
<accession>A0ACB8WYD1</accession>
<keyword evidence="2" id="KW-1185">Reference proteome</keyword>
<dbReference type="Proteomes" id="UP000831701">
    <property type="component" value="Chromosome 5"/>
</dbReference>
<dbReference type="EMBL" id="CM041535">
    <property type="protein sequence ID" value="KAI3372995.1"/>
    <property type="molecule type" value="Genomic_DNA"/>
</dbReference>
<gene>
    <name evidence="1" type="ORF">L3Q82_023434</name>
</gene>
<proteinExistence type="predicted"/>
<name>A0ACB8WYD1_9TELE</name>
<evidence type="ECO:0000313" key="2">
    <source>
        <dbReference type="Proteomes" id="UP000831701"/>
    </source>
</evidence>
<reference evidence="1" key="1">
    <citation type="submission" date="2022-04" db="EMBL/GenBank/DDBJ databases">
        <title>Jade perch genome.</title>
        <authorList>
            <person name="Chao B."/>
        </authorList>
    </citation>
    <scope>NUCLEOTIDE SEQUENCE</scope>
    <source>
        <strain evidence="1">CB-2022</strain>
    </source>
</reference>